<dbReference type="PANTHER" id="PTHR45933">
    <property type="entry name" value="PROTEIN C2-DOMAIN ABA-RELATED 4"/>
    <property type="match status" value="1"/>
</dbReference>
<evidence type="ECO:0000313" key="9">
    <source>
        <dbReference type="Proteomes" id="UP000694240"/>
    </source>
</evidence>
<dbReference type="GO" id="GO:0008289">
    <property type="term" value="F:lipid binding"/>
    <property type="evidence" value="ECO:0007669"/>
    <property type="project" value="UniProtKB-KW"/>
</dbReference>
<protein>
    <submittedName>
        <fullName evidence="8">C2 domain</fullName>
    </submittedName>
</protein>
<proteinExistence type="predicted"/>
<dbReference type="GO" id="GO:0016020">
    <property type="term" value="C:membrane"/>
    <property type="evidence" value="ECO:0007669"/>
    <property type="project" value="UniProtKB-SubCell"/>
</dbReference>
<evidence type="ECO:0000259" key="7">
    <source>
        <dbReference type="PROSITE" id="PS50004"/>
    </source>
</evidence>
<dbReference type="SMART" id="SM00239">
    <property type="entry name" value="C2"/>
    <property type="match status" value="1"/>
</dbReference>
<dbReference type="CDD" id="cd04038">
    <property type="entry name" value="C2_ArfGAP"/>
    <property type="match status" value="1"/>
</dbReference>
<evidence type="ECO:0000256" key="1">
    <source>
        <dbReference type="ARBA" id="ARBA00004370"/>
    </source>
</evidence>
<comment type="subcellular location">
    <subcellularLocation>
        <location evidence="1">Membrane</location>
    </subcellularLocation>
</comment>
<evidence type="ECO:0000256" key="4">
    <source>
        <dbReference type="ARBA" id="ARBA00022837"/>
    </source>
</evidence>
<dbReference type="GO" id="GO:0005096">
    <property type="term" value="F:GTPase activator activity"/>
    <property type="evidence" value="ECO:0007669"/>
    <property type="project" value="UniProtKB-KW"/>
</dbReference>
<dbReference type="PROSITE" id="PS50004">
    <property type="entry name" value="C2"/>
    <property type="match status" value="1"/>
</dbReference>
<dbReference type="PANTHER" id="PTHR45933:SF25">
    <property type="entry name" value="PROTEIN C2-DOMAIN ABA-RELATED 8"/>
    <property type="match status" value="1"/>
</dbReference>
<evidence type="ECO:0000256" key="5">
    <source>
        <dbReference type="ARBA" id="ARBA00023121"/>
    </source>
</evidence>
<keyword evidence="9" id="KW-1185">Reference proteome</keyword>
<gene>
    <name evidence="8" type="ORF">ISN45_Aa01g015690</name>
</gene>
<keyword evidence="2" id="KW-0343">GTPase activation</keyword>
<name>A0A8T2C3Y1_9BRAS</name>
<keyword evidence="4" id="KW-0106">Calcium</keyword>
<dbReference type="EMBL" id="JAEFBK010000006">
    <property type="protein sequence ID" value="KAG7592712.1"/>
    <property type="molecule type" value="Genomic_DNA"/>
</dbReference>
<keyword evidence="5" id="KW-0446">Lipid-binding</keyword>
<dbReference type="InterPro" id="IPR044562">
    <property type="entry name" value="CAR1-11"/>
</dbReference>
<dbReference type="Proteomes" id="UP000694240">
    <property type="component" value="Chromosome 6"/>
</dbReference>
<dbReference type="InterPro" id="IPR000008">
    <property type="entry name" value="C2_dom"/>
</dbReference>
<sequence length="204" mass="23089">MLCVDKSQKHYLFLFHYSSATRFSYKNPRTRQKTRIGGDMENLVGLLRIRVKRGINLVSRDSNTSDPFVVVTMGSQKLKTRGVENSCNPEWDDELTLGINDPNQPVILEVFDKDTFTSHDTMGDAEIDIKPFFEAQGTDVQELSDGTEIRRVKPSGNNCLAEESRIIFSNGKIVQDMILKLRNVESGEVEIQIEWIDVTGSSDL</sequence>
<reference evidence="8 9" key="1">
    <citation type="submission" date="2020-12" db="EMBL/GenBank/DDBJ databases">
        <title>Concerted genomic and epigenomic changes stabilize Arabidopsis allopolyploids.</title>
        <authorList>
            <person name="Chen Z."/>
        </authorList>
    </citation>
    <scope>NUCLEOTIDE SEQUENCE [LARGE SCALE GENOMIC DNA]</scope>
    <source>
        <strain evidence="8">Allo738</strain>
        <tissue evidence="8">Leaf</tissue>
    </source>
</reference>
<dbReference type="AlphaFoldDB" id="A0A8T2C3Y1"/>
<accession>A0A8T2C3Y1</accession>
<evidence type="ECO:0000256" key="3">
    <source>
        <dbReference type="ARBA" id="ARBA00022723"/>
    </source>
</evidence>
<evidence type="ECO:0000313" key="8">
    <source>
        <dbReference type="EMBL" id="KAG7592712.1"/>
    </source>
</evidence>
<evidence type="ECO:0000256" key="2">
    <source>
        <dbReference type="ARBA" id="ARBA00022468"/>
    </source>
</evidence>
<keyword evidence="6" id="KW-0472">Membrane</keyword>
<organism evidence="8 9">
    <name type="scientific">Arabidopsis thaliana x Arabidopsis arenosa</name>
    <dbReference type="NCBI Taxonomy" id="1240361"/>
    <lineage>
        <taxon>Eukaryota</taxon>
        <taxon>Viridiplantae</taxon>
        <taxon>Streptophyta</taxon>
        <taxon>Embryophyta</taxon>
        <taxon>Tracheophyta</taxon>
        <taxon>Spermatophyta</taxon>
        <taxon>Magnoliopsida</taxon>
        <taxon>eudicotyledons</taxon>
        <taxon>Gunneridae</taxon>
        <taxon>Pentapetalae</taxon>
        <taxon>rosids</taxon>
        <taxon>malvids</taxon>
        <taxon>Brassicales</taxon>
        <taxon>Brassicaceae</taxon>
        <taxon>Camelineae</taxon>
        <taxon>Arabidopsis</taxon>
    </lineage>
</organism>
<feature type="domain" description="C2" evidence="7">
    <location>
        <begin position="28"/>
        <end position="142"/>
    </location>
</feature>
<evidence type="ECO:0000256" key="6">
    <source>
        <dbReference type="ARBA" id="ARBA00023136"/>
    </source>
</evidence>
<keyword evidence="3" id="KW-0479">Metal-binding</keyword>
<dbReference type="GO" id="GO:0046872">
    <property type="term" value="F:metal ion binding"/>
    <property type="evidence" value="ECO:0007669"/>
    <property type="project" value="UniProtKB-KW"/>
</dbReference>
<dbReference type="Pfam" id="PF00168">
    <property type="entry name" value="C2"/>
    <property type="match status" value="1"/>
</dbReference>
<comment type="caution">
    <text evidence="8">The sequence shown here is derived from an EMBL/GenBank/DDBJ whole genome shotgun (WGS) entry which is preliminary data.</text>
</comment>